<feature type="non-terminal residue" evidence="2">
    <location>
        <position position="1"/>
    </location>
</feature>
<sequence>ILQELKILESFRKVFIALNVFIVPVVIAIMLCYGTKESVSSDTRGFEAGFQTLVMLLMLLSSSVGLPFYIIALWESYKINENINEDPENQRYSRSNFYIKFYQQNTNDVFG</sequence>
<evidence type="ECO:0000313" key="3">
    <source>
        <dbReference type="Proteomes" id="UP000499080"/>
    </source>
</evidence>
<dbReference type="EMBL" id="BGPR01150329">
    <property type="protein sequence ID" value="GBL53386.1"/>
    <property type="molecule type" value="Genomic_DNA"/>
</dbReference>
<comment type="caution">
    <text evidence="2">The sequence shown here is derived from an EMBL/GenBank/DDBJ whole genome shotgun (WGS) entry which is preliminary data.</text>
</comment>
<protein>
    <submittedName>
        <fullName evidence="2">Uncharacterized protein</fullName>
    </submittedName>
</protein>
<accession>A0A4Y1ZJC4</accession>
<evidence type="ECO:0000256" key="1">
    <source>
        <dbReference type="SAM" id="Phobius"/>
    </source>
</evidence>
<keyword evidence="1" id="KW-0812">Transmembrane</keyword>
<reference evidence="2 3" key="1">
    <citation type="journal article" date="2019" name="Sci. Rep.">
        <title>Orb-weaving spider Araneus ventricosus genome elucidates the spidroin gene catalogue.</title>
        <authorList>
            <person name="Kono N."/>
            <person name="Nakamura H."/>
            <person name="Ohtoshi R."/>
            <person name="Moran D.A.P."/>
            <person name="Shinohara A."/>
            <person name="Yoshida Y."/>
            <person name="Fujiwara M."/>
            <person name="Mori M."/>
            <person name="Tomita M."/>
            <person name="Arakawa K."/>
        </authorList>
    </citation>
    <scope>NUCLEOTIDE SEQUENCE [LARGE SCALE GENOMIC DNA]</scope>
</reference>
<feature type="transmembrane region" description="Helical" evidence="1">
    <location>
        <begin position="14"/>
        <end position="33"/>
    </location>
</feature>
<dbReference type="AlphaFoldDB" id="A0A4Y1ZJC4"/>
<keyword evidence="1" id="KW-1133">Transmembrane helix</keyword>
<evidence type="ECO:0000313" key="2">
    <source>
        <dbReference type="EMBL" id="GBL53386.1"/>
    </source>
</evidence>
<name>A0A4Y1ZJC4_ARAVE</name>
<feature type="transmembrane region" description="Helical" evidence="1">
    <location>
        <begin position="53"/>
        <end position="74"/>
    </location>
</feature>
<dbReference type="OrthoDB" id="6437673at2759"/>
<organism evidence="2 3">
    <name type="scientific">Araneus ventricosus</name>
    <name type="common">Orbweaver spider</name>
    <name type="synonym">Epeira ventricosa</name>
    <dbReference type="NCBI Taxonomy" id="182803"/>
    <lineage>
        <taxon>Eukaryota</taxon>
        <taxon>Metazoa</taxon>
        <taxon>Ecdysozoa</taxon>
        <taxon>Arthropoda</taxon>
        <taxon>Chelicerata</taxon>
        <taxon>Arachnida</taxon>
        <taxon>Araneae</taxon>
        <taxon>Araneomorphae</taxon>
        <taxon>Entelegynae</taxon>
        <taxon>Araneoidea</taxon>
        <taxon>Araneidae</taxon>
        <taxon>Araneus</taxon>
    </lineage>
</organism>
<dbReference type="Proteomes" id="UP000499080">
    <property type="component" value="Unassembled WGS sequence"/>
</dbReference>
<proteinExistence type="predicted"/>
<keyword evidence="3" id="KW-1185">Reference proteome</keyword>
<keyword evidence="1" id="KW-0472">Membrane</keyword>
<gene>
    <name evidence="2" type="ORF">AVEN_36477_1</name>
</gene>